<evidence type="ECO:0000256" key="12">
    <source>
        <dbReference type="SAM" id="Phobius"/>
    </source>
</evidence>
<evidence type="ECO:0000256" key="1">
    <source>
        <dbReference type="ARBA" id="ARBA00004651"/>
    </source>
</evidence>
<dbReference type="InterPro" id="IPR002131">
    <property type="entry name" value="Gphrmn_rcpt_fam"/>
</dbReference>
<feature type="compositionally biased region" description="Polar residues" evidence="11">
    <location>
        <begin position="857"/>
        <end position="880"/>
    </location>
</feature>
<dbReference type="PROSITE" id="PS50262">
    <property type="entry name" value="G_PROTEIN_RECEP_F1_2"/>
    <property type="match status" value="1"/>
</dbReference>
<dbReference type="PRINTS" id="PR00373">
    <property type="entry name" value="GLYCHORMONER"/>
</dbReference>
<reference evidence="15" key="1">
    <citation type="submission" date="2020-10" db="EMBL/GenBank/DDBJ databases">
        <authorList>
            <person name="Kikuchi T."/>
        </authorList>
    </citation>
    <scope>NUCLEOTIDE SEQUENCE</scope>
    <source>
        <strain evidence="15">NKZ352</strain>
    </source>
</reference>
<feature type="region of interest" description="Disordered" evidence="11">
    <location>
        <begin position="814"/>
        <end position="894"/>
    </location>
</feature>
<feature type="transmembrane region" description="Helical" evidence="12">
    <location>
        <begin position="671"/>
        <end position="691"/>
    </location>
</feature>
<feature type="transmembrane region" description="Helical" evidence="12">
    <location>
        <begin position="465"/>
        <end position="486"/>
    </location>
</feature>
<dbReference type="EMBL" id="CAJGYM010000072">
    <property type="protein sequence ID" value="CAD6196431.1"/>
    <property type="molecule type" value="Genomic_DNA"/>
</dbReference>
<evidence type="ECO:0000256" key="11">
    <source>
        <dbReference type="SAM" id="MobiDB-lite"/>
    </source>
</evidence>
<accession>A0A8S1HIF4</accession>
<evidence type="ECO:0000256" key="2">
    <source>
        <dbReference type="ARBA" id="ARBA00022475"/>
    </source>
</evidence>
<dbReference type="PANTHER" id="PTHR24372:SF74">
    <property type="entry name" value="LP13728P"/>
    <property type="match status" value="1"/>
</dbReference>
<evidence type="ECO:0000256" key="9">
    <source>
        <dbReference type="ARBA" id="ARBA00023170"/>
    </source>
</evidence>
<evidence type="ECO:0000313" key="15">
    <source>
        <dbReference type="EMBL" id="CAD6196431.1"/>
    </source>
</evidence>
<keyword evidence="9" id="KW-0675">Receptor</keyword>
<evidence type="ECO:0000256" key="6">
    <source>
        <dbReference type="ARBA" id="ARBA00022989"/>
    </source>
</evidence>
<feature type="chain" id="PRO_5035941552" description="G-protein coupled receptors family 1 profile domain-containing protein" evidence="13">
    <location>
        <begin position="17"/>
        <end position="946"/>
    </location>
</feature>
<evidence type="ECO:0000256" key="5">
    <source>
        <dbReference type="ARBA" id="ARBA00022737"/>
    </source>
</evidence>
<evidence type="ECO:0000256" key="13">
    <source>
        <dbReference type="SAM" id="SignalP"/>
    </source>
</evidence>
<evidence type="ECO:0000256" key="8">
    <source>
        <dbReference type="ARBA" id="ARBA00023136"/>
    </source>
</evidence>
<keyword evidence="4 12" id="KW-0812">Transmembrane</keyword>
<gene>
    <name evidence="15" type="ORF">CAUJ_LOCUS12345</name>
</gene>
<feature type="region of interest" description="Disordered" evidence="11">
    <location>
        <begin position="781"/>
        <end position="800"/>
    </location>
</feature>
<dbReference type="PANTHER" id="PTHR24372">
    <property type="entry name" value="GLYCOPROTEIN HORMONE RECEPTOR"/>
    <property type="match status" value="1"/>
</dbReference>
<dbReference type="Pfam" id="PF00001">
    <property type="entry name" value="7tm_1"/>
    <property type="match status" value="1"/>
</dbReference>
<feature type="signal peptide" evidence="13">
    <location>
        <begin position="1"/>
        <end position="16"/>
    </location>
</feature>
<dbReference type="InterPro" id="IPR017452">
    <property type="entry name" value="GPCR_Rhodpsn_7TM"/>
</dbReference>
<keyword evidence="6 12" id="KW-1133">Transmembrane helix</keyword>
<feature type="transmembrane region" description="Helical" evidence="12">
    <location>
        <begin position="551"/>
        <end position="572"/>
    </location>
</feature>
<keyword evidence="13" id="KW-0732">Signal</keyword>
<feature type="compositionally biased region" description="Basic and acidic residues" evidence="11">
    <location>
        <begin position="847"/>
        <end position="856"/>
    </location>
</feature>
<sequence length="946" mass="105864">MNRFLIVVLLIHLASSNSFNELPKFLTKKSCTFEGDGCNCIVRVRGECCCKGRKIVELPSNLTTTMRALFMYNTSITEVTNDFFSRYLRLEELEIDDSAALEHFDSSCLANLTNLRKLFVLTVIAGTSAFRSITKCRSLREISGKLLMNNAKLQSVILRNNGLHTIPSLRMTEAHKLEVDIDLSGNQIKFIGNNKVREVRARTLKLNNNKILEIEGYAFNGSSFVKLAIDNNLDLSDLSMDAFKNVKELHHLDLSFTSINVLPINGLKNLKTLKLKNVPTLKRIPSVLSFTKLETAHFTYPHHCCLFNYVDDVVVNENGKFQKNAKEIHKRICAEKRTAGRQKRRIAERDALSSGFLKEFFDEWMQELEGSGTDIGVDYGSDLPPFSQIGADTCDSVVEEVRSYYKNITCYPSPHALNPCENIVGYSLLRIAIWVVWVMAIAGNVAVLVILGLAYERRMKVHYMYMINMAVADMITGVYLACLAIQDARTSDEYYRHAVSWQTGWGCKAAGSLAVFAAELGIISMFLIAFEMSYNTRKAFLGKKLSPRVAVFLMLIGWLFALLMAFLPWVGVSSYSTSSICLPLRAETVFDKAYLIFGLIFNLSSFIAMALCYGFIVKMLKENKTREEDKALIMKMALLVCTNLVCWFPTLFFGLTASMGIPLISLSNAKILLVFFFPINSFANPFLYVRVKSKTIPVLRRITTTGRSLNTLSNFYNSQPPGPSKKEEASNRLTVTQTTSLNSTPRGSNCSSHRTSDALFADCDPNKRSRQLLCSSSSPRVSFQCDASTSPPTPQSERGKRFSFLKRLVSEAPEVSDLSEHSSESHHEHVPTPRNRMRFFPNRTSARHRDESHRSNGQDSGRGSLASSVDPNNERSSLVSAQEGPASPPQPILTANAPPIVLPFSAGAIRNQLIFQPKRPDAKEFDRRRSAPAIPLLVVSECSNEE</sequence>
<dbReference type="Pfam" id="PF13306">
    <property type="entry name" value="LRR_5"/>
    <property type="match status" value="1"/>
</dbReference>
<comment type="caution">
    <text evidence="15">The sequence shown here is derived from an EMBL/GenBank/DDBJ whole genome shotgun (WGS) entry which is preliminary data.</text>
</comment>
<organism evidence="15 16">
    <name type="scientific">Caenorhabditis auriculariae</name>
    <dbReference type="NCBI Taxonomy" id="2777116"/>
    <lineage>
        <taxon>Eukaryota</taxon>
        <taxon>Metazoa</taxon>
        <taxon>Ecdysozoa</taxon>
        <taxon>Nematoda</taxon>
        <taxon>Chromadorea</taxon>
        <taxon>Rhabditida</taxon>
        <taxon>Rhabditina</taxon>
        <taxon>Rhabditomorpha</taxon>
        <taxon>Rhabditoidea</taxon>
        <taxon>Rhabditidae</taxon>
        <taxon>Peloderinae</taxon>
        <taxon>Caenorhabditis</taxon>
    </lineage>
</organism>
<dbReference type="GO" id="GO:0007189">
    <property type="term" value="P:adenylate cyclase-activating G protein-coupled receptor signaling pathway"/>
    <property type="evidence" value="ECO:0007669"/>
    <property type="project" value="TreeGrafter"/>
</dbReference>
<dbReference type="Gene3D" id="1.20.1070.10">
    <property type="entry name" value="Rhodopsin 7-helix transmembrane proteins"/>
    <property type="match status" value="1"/>
</dbReference>
<dbReference type="Gene3D" id="3.80.10.10">
    <property type="entry name" value="Ribonuclease Inhibitor"/>
    <property type="match status" value="1"/>
</dbReference>
<dbReference type="SUPFAM" id="SSF81321">
    <property type="entry name" value="Family A G protein-coupled receptor-like"/>
    <property type="match status" value="1"/>
</dbReference>
<name>A0A8S1HIF4_9PELO</name>
<evidence type="ECO:0000259" key="14">
    <source>
        <dbReference type="PROSITE" id="PS50262"/>
    </source>
</evidence>
<evidence type="ECO:0000256" key="4">
    <source>
        <dbReference type="ARBA" id="ARBA00022692"/>
    </source>
</evidence>
<evidence type="ECO:0000256" key="3">
    <source>
        <dbReference type="ARBA" id="ARBA00022614"/>
    </source>
</evidence>
<feature type="compositionally biased region" description="Polar residues" evidence="11">
    <location>
        <begin position="781"/>
        <end position="790"/>
    </location>
</feature>
<feature type="transmembrane region" description="Helical" evidence="12">
    <location>
        <begin position="431"/>
        <end position="453"/>
    </location>
</feature>
<keyword evidence="7" id="KW-0297">G-protein coupled receptor</keyword>
<dbReference type="OrthoDB" id="5981530at2759"/>
<evidence type="ECO:0000256" key="10">
    <source>
        <dbReference type="ARBA" id="ARBA00023224"/>
    </source>
</evidence>
<feature type="transmembrane region" description="Helical" evidence="12">
    <location>
        <begin position="637"/>
        <end position="665"/>
    </location>
</feature>
<comment type="subcellular location">
    <subcellularLocation>
        <location evidence="1">Cell membrane</location>
        <topology evidence="1">Multi-pass membrane protein</topology>
    </subcellularLocation>
</comment>
<dbReference type="InterPro" id="IPR000276">
    <property type="entry name" value="GPCR_Rhodpsn"/>
</dbReference>
<feature type="transmembrane region" description="Helical" evidence="12">
    <location>
        <begin position="592"/>
        <end position="616"/>
    </location>
</feature>
<dbReference type="Proteomes" id="UP000835052">
    <property type="component" value="Unassembled WGS sequence"/>
</dbReference>
<dbReference type="AlphaFoldDB" id="A0A8S1HIF4"/>
<keyword evidence="16" id="KW-1185">Reference proteome</keyword>
<feature type="domain" description="G-protein coupled receptors family 1 profile" evidence="14">
    <location>
        <begin position="443"/>
        <end position="688"/>
    </location>
</feature>
<dbReference type="GO" id="GO:0016500">
    <property type="term" value="F:protein-hormone receptor activity"/>
    <property type="evidence" value="ECO:0007669"/>
    <property type="project" value="InterPro"/>
</dbReference>
<keyword evidence="10" id="KW-0807">Transducer</keyword>
<dbReference type="SUPFAM" id="SSF52058">
    <property type="entry name" value="L domain-like"/>
    <property type="match status" value="1"/>
</dbReference>
<evidence type="ECO:0000256" key="7">
    <source>
        <dbReference type="ARBA" id="ARBA00023040"/>
    </source>
</evidence>
<keyword evidence="3" id="KW-0433">Leucine-rich repeat</keyword>
<keyword evidence="2" id="KW-1003">Cell membrane</keyword>
<dbReference type="PRINTS" id="PR00237">
    <property type="entry name" value="GPCRRHODOPSN"/>
</dbReference>
<feature type="compositionally biased region" description="Polar residues" evidence="11">
    <location>
        <begin position="731"/>
        <end position="752"/>
    </location>
</feature>
<feature type="compositionally biased region" description="Basic and acidic residues" evidence="11">
    <location>
        <begin position="818"/>
        <end position="831"/>
    </location>
</feature>
<proteinExistence type="predicted"/>
<dbReference type="InterPro" id="IPR032675">
    <property type="entry name" value="LRR_dom_sf"/>
</dbReference>
<protein>
    <recommendedName>
        <fullName evidence="14">G-protein coupled receptors family 1 profile domain-containing protein</fullName>
    </recommendedName>
</protein>
<dbReference type="InterPro" id="IPR026906">
    <property type="entry name" value="LRR_5"/>
</dbReference>
<keyword evidence="5" id="KW-0677">Repeat</keyword>
<keyword evidence="8 12" id="KW-0472">Membrane</keyword>
<evidence type="ECO:0000313" key="16">
    <source>
        <dbReference type="Proteomes" id="UP000835052"/>
    </source>
</evidence>
<feature type="transmembrane region" description="Helical" evidence="12">
    <location>
        <begin position="509"/>
        <end position="530"/>
    </location>
</feature>
<dbReference type="GO" id="GO:0008528">
    <property type="term" value="F:G protein-coupled peptide receptor activity"/>
    <property type="evidence" value="ECO:0007669"/>
    <property type="project" value="TreeGrafter"/>
</dbReference>
<dbReference type="GO" id="GO:0009755">
    <property type="term" value="P:hormone-mediated signaling pathway"/>
    <property type="evidence" value="ECO:0007669"/>
    <property type="project" value="TreeGrafter"/>
</dbReference>
<feature type="region of interest" description="Disordered" evidence="11">
    <location>
        <begin position="713"/>
        <end position="752"/>
    </location>
</feature>
<dbReference type="GO" id="GO:0005886">
    <property type="term" value="C:plasma membrane"/>
    <property type="evidence" value="ECO:0007669"/>
    <property type="project" value="UniProtKB-SubCell"/>
</dbReference>